<sequence>MLAAPTGQCRAARNPGVLHCGGGSGLNADMSGGAVRAADLCVVGLGPTGRALAHRAMRAGLRVIAIDPRPERLWPPTYSCWVDELPEWLPPSAIGARIEAPTVWTKTEHRIPRPYCVLSKQGLYDALSLDDAEVIAARATRVDAHEVELADGRVLRADTVFDTRGLPALGQRRAASAHGIFVDAETAAPMVGEGEGLLLDWRPENGAGQDAPPSFLYAVPIGDGTVIFEETSLGLRGGMPQHVLRERTLNRLAAHGIRLTGTEPSEAAHYPLDQPPPKKGVARAIPFGSRGGMMHPCTGYSVADSLALVDTAVTALTEGRDPVEALWPWRARLVYWMRMRGLWGLGRLTTDQSIAMFEAFFTESARGQRALLTAHDDYAALGAVLFNTVAHTWPFRWRYDLVGWTNRNRWVGYDFTRPREPMITEVD</sequence>
<dbReference type="PANTHER" id="PTHR39757:SF5">
    <property type="entry name" value="OS02G0190600 PROTEIN"/>
    <property type="match status" value="1"/>
</dbReference>
<dbReference type="STRING" id="1379680.GCA_001612615_03032"/>
<dbReference type="Proteomes" id="UP000219565">
    <property type="component" value="Unassembled WGS sequence"/>
</dbReference>
<dbReference type="EMBL" id="OBEG01000005">
    <property type="protein sequence ID" value="SNY87864.1"/>
    <property type="molecule type" value="Genomic_DNA"/>
</dbReference>
<name>A0A285LSE6_9NOCA</name>
<evidence type="ECO:0000313" key="1">
    <source>
        <dbReference type="EMBL" id="SNY87864.1"/>
    </source>
</evidence>
<keyword evidence="2" id="KW-1185">Reference proteome</keyword>
<gene>
    <name evidence="1" type="ORF">SAMN04244553_4823</name>
</gene>
<evidence type="ECO:0000313" key="2">
    <source>
        <dbReference type="Proteomes" id="UP000219565"/>
    </source>
</evidence>
<dbReference type="InterPro" id="IPR036188">
    <property type="entry name" value="FAD/NAD-bd_sf"/>
</dbReference>
<dbReference type="Pfam" id="PF05834">
    <property type="entry name" value="Lycopene_cycl"/>
    <property type="match status" value="1"/>
</dbReference>
<protein>
    <submittedName>
        <fullName evidence="1">Lycopene beta-cyclase</fullName>
    </submittedName>
</protein>
<accession>A0A285LSE6</accession>
<dbReference type="SUPFAM" id="SSF51905">
    <property type="entry name" value="FAD/NAD(P)-binding domain"/>
    <property type="match status" value="1"/>
</dbReference>
<dbReference type="AlphaFoldDB" id="A0A285LSE6"/>
<dbReference type="Gene3D" id="3.50.50.60">
    <property type="entry name" value="FAD/NAD(P)-binding domain"/>
    <property type="match status" value="1"/>
</dbReference>
<dbReference type="PANTHER" id="PTHR39757">
    <property type="match status" value="1"/>
</dbReference>
<proteinExistence type="predicted"/>
<organism evidence="1 2">
    <name type="scientific">Nocardia amikacinitolerans</name>
    <dbReference type="NCBI Taxonomy" id="756689"/>
    <lineage>
        <taxon>Bacteria</taxon>
        <taxon>Bacillati</taxon>
        <taxon>Actinomycetota</taxon>
        <taxon>Actinomycetes</taxon>
        <taxon>Mycobacteriales</taxon>
        <taxon>Nocardiaceae</taxon>
        <taxon>Nocardia</taxon>
    </lineage>
</organism>
<reference evidence="1 2" key="1">
    <citation type="submission" date="2017-09" db="EMBL/GenBank/DDBJ databases">
        <authorList>
            <person name="Ehlers B."/>
            <person name="Leendertz F.H."/>
        </authorList>
    </citation>
    <scope>NUCLEOTIDE SEQUENCE [LARGE SCALE GENOMIC DNA]</scope>
    <source>
        <strain evidence="1 2">DSM 45537</strain>
    </source>
</reference>